<sequence length="88" mass="9587">MIIPDYAMTRHDYSGLTRIMTDFAGLAAHAGGHIAAEGRVLPCRNARRFICIEIIGRRGIGQADQPYIAKAIDRHQRFPPGACVPAGN</sequence>
<dbReference type="AlphaFoldDB" id="A0A059F5S8"/>
<comment type="caution">
    <text evidence="1">The sequence shown here is derived from an EMBL/GenBank/DDBJ whole genome shotgun (WGS) entry which is preliminary data.</text>
</comment>
<evidence type="ECO:0000313" key="1">
    <source>
        <dbReference type="EMBL" id="KCZ82818.1"/>
    </source>
</evidence>
<dbReference type="EMBL" id="ARYJ01000022">
    <property type="protein sequence ID" value="KCZ82818.1"/>
    <property type="molecule type" value="Genomic_DNA"/>
</dbReference>
<evidence type="ECO:0000313" key="2">
    <source>
        <dbReference type="Proteomes" id="UP000024816"/>
    </source>
</evidence>
<accession>A0A059F5S8</accession>
<gene>
    <name evidence="1" type="ORF">HJA_17355</name>
</gene>
<dbReference type="Proteomes" id="UP000024816">
    <property type="component" value="Unassembled WGS sequence"/>
</dbReference>
<feature type="non-terminal residue" evidence="1">
    <location>
        <position position="88"/>
    </location>
</feature>
<keyword evidence="2" id="KW-1185">Reference proteome</keyword>
<reference evidence="1 2" key="1">
    <citation type="journal article" date="2014" name="Antonie Van Leeuwenhoek">
        <title>Hyphomonas beringensis sp. nov. and Hyphomonas chukchiensis sp. nov., isolated from surface seawater of the Bering Sea and Chukchi Sea.</title>
        <authorList>
            <person name="Li C."/>
            <person name="Lai Q."/>
            <person name="Li G."/>
            <person name="Dong C."/>
            <person name="Wang J."/>
            <person name="Liao Y."/>
            <person name="Shao Z."/>
        </authorList>
    </citation>
    <scope>NUCLEOTIDE SEQUENCE [LARGE SCALE GENOMIC DNA]</scope>
    <source>
        <strain evidence="1 2">VP2</strain>
    </source>
</reference>
<proteinExistence type="predicted"/>
<organism evidence="1 2">
    <name type="scientific">Hyphomonas jannaschiana VP2</name>
    <dbReference type="NCBI Taxonomy" id="1280952"/>
    <lineage>
        <taxon>Bacteria</taxon>
        <taxon>Pseudomonadati</taxon>
        <taxon>Pseudomonadota</taxon>
        <taxon>Alphaproteobacteria</taxon>
        <taxon>Hyphomonadales</taxon>
        <taxon>Hyphomonadaceae</taxon>
        <taxon>Hyphomonas</taxon>
    </lineage>
</organism>
<protein>
    <submittedName>
        <fullName evidence="1">Uncharacterized protein</fullName>
    </submittedName>
</protein>
<name>A0A059F5S8_9PROT</name>